<protein>
    <recommendedName>
        <fullName evidence="3">Pentatricopeptide repeat-containing protein</fullName>
    </recommendedName>
</protein>
<dbReference type="eggNOG" id="KOG4197">
    <property type="taxonomic scope" value="Eukaryota"/>
</dbReference>
<dbReference type="STRING" id="4081.K4D7U6"/>
<name>K4D7U6_SOLLC</name>
<reference evidence="1" key="1">
    <citation type="journal article" date="2012" name="Nature">
        <title>The tomato genome sequence provides insights into fleshy fruit evolution.</title>
        <authorList>
            <consortium name="Tomato Genome Consortium"/>
        </authorList>
    </citation>
    <scope>NUCLEOTIDE SEQUENCE [LARGE SCALE GENOMIC DNA]</scope>
    <source>
        <strain evidence="1">cv. Heinz 1706</strain>
    </source>
</reference>
<keyword evidence="2" id="KW-1185">Reference proteome</keyword>
<dbReference type="Gene3D" id="1.25.40.10">
    <property type="entry name" value="Tetratricopeptide repeat domain"/>
    <property type="match status" value="1"/>
</dbReference>
<dbReference type="EnsemblPlants" id="Solyc11g039690.1.1">
    <property type="protein sequence ID" value="Solyc11g039690.1.1"/>
    <property type="gene ID" value="Solyc11g039690.1"/>
</dbReference>
<organism evidence="1">
    <name type="scientific">Solanum lycopersicum</name>
    <name type="common">Tomato</name>
    <name type="synonym">Lycopersicon esculentum</name>
    <dbReference type="NCBI Taxonomy" id="4081"/>
    <lineage>
        <taxon>Eukaryota</taxon>
        <taxon>Viridiplantae</taxon>
        <taxon>Streptophyta</taxon>
        <taxon>Embryophyta</taxon>
        <taxon>Tracheophyta</taxon>
        <taxon>Spermatophyta</taxon>
        <taxon>Magnoliopsida</taxon>
        <taxon>eudicotyledons</taxon>
        <taxon>Gunneridae</taxon>
        <taxon>Pentapetalae</taxon>
        <taxon>asterids</taxon>
        <taxon>lamiids</taxon>
        <taxon>Solanales</taxon>
        <taxon>Solanaceae</taxon>
        <taxon>Solanoideae</taxon>
        <taxon>Solaneae</taxon>
        <taxon>Solanum</taxon>
        <taxon>Solanum subgen. Lycopersicon</taxon>
    </lineage>
</organism>
<dbReference type="InterPro" id="IPR011990">
    <property type="entry name" value="TPR-like_helical_dom_sf"/>
</dbReference>
<dbReference type="Gramene" id="Solyc11g039690.1.1">
    <property type="protein sequence ID" value="Solyc11g039690.1.1"/>
    <property type="gene ID" value="Solyc11g039690.1"/>
</dbReference>
<proteinExistence type="predicted"/>
<dbReference type="Proteomes" id="UP000004994">
    <property type="component" value="Chromosome 11"/>
</dbReference>
<dbReference type="PaxDb" id="4081-Solyc11g039690.1.1"/>
<dbReference type="HOGENOM" id="CLU_1819217_0_0_1"/>
<evidence type="ECO:0000313" key="2">
    <source>
        <dbReference type="Proteomes" id="UP000004994"/>
    </source>
</evidence>
<accession>K4D7U6</accession>
<reference evidence="1" key="2">
    <citation type="submission" date="2015-06" db="UniProtKB">
        <authorList>
            <consortium name="EnsemblPlants"/>
        </authorList>
    </citation>
    <scope>IDENTIFICATION</scope>
    <source>
        <strain evidence="1">cv. Heinz 1706</strain>
    </source>
</reference>
<evidence type="ECO:0000313" key="1">
    <source>
        <dbReference type="EnsemblPlants" id="Solyc11g039690.1.1"/>
    </source>
</evidence>
<evidence type="ECO:0008006" key="3">
    <source>
        <dbReference type="Google" id="ProtNLM"/>
    </source>
</evidence>
<dbReference type="PhylomeDB" id="K4D7U6"/>
<dbReference type="InParanoid" id="K4D7U6"/>
<dbReference type="AlphaFoldDB" id="K4D7U6"/>
<sequence length="142" mass="16678">MDSRRRKLHAAIVDNVITIGRLAKMSDLMIKNNLRLRNFLLSMFVRLGNLSDAWYFDEALDLYQRMLWVGIRPDVYTFPCVLEDLWGLPDWRIVCSAKLLFDGMSKRDRILGMFAVQECCYDFRYVSRFNFNSGLIHLLASV</sequence>